<dbReference type="AlphaFoldDB" id="A0A2P2IXX3"/>
<reference evidence="1" key="1">
    <citation type="submission" date="2018-02" db="EMBL/GenBank/DDBJ databases">
        <title>Rhizophora mucronata_Transcriptome.</title>
        <authorList>
            <person name="Meera S.P."/>
            <person name="Sreeshan A."/>
            <person name="Augustine A."/>
        </authorList>
    </citation>
    <scope>NUCLEOTIDE SEQUENCE</scope>
    <source>
        <tissue evidence="1">Leaf</tissue>
    </source>
</reference>
<dbReference type="EMBL" id="GGEC01005585">
    <property type="protein sequence ID" value="MBW86068.1"/>
    <property type="molecule type" value="Transcribed_RNA"/>
</dbReference>
<sequence length="20" mass="2250">MLIFLSLISIARFISHVDSS</sequence>
<organism evidence="1">
    <name type="scientific">Rhizophora mucronata</name>
    <name type="common">Asiatic mangrove</name>
    <dbReference type="NCBI Taxonomy" id="61149"/>
    <lineage>
        <taxon>Eukaryota</taxon>
        <taxon>Viridiplantae</taxon>
        <taxon>Streptophyta</taxon>
        <taxon>Embryophyta</taxon>
        <taxon>Tracheophyta</taxon>
        <taxon>Spermatophyta</taxon>
        <taxon>Magnoliopsida</taxon>
        <taxon>eudicotyledons</taxon>
        <taxon>Gunneridae</taxon>
        <taxon>Pentapetalae</taxon>
        <taxon>rosids</taxon>
        <taxon>fabids</taxon>
        <taxon>Malpighiales</taxon>
        <taxon>Rhizophoraceae</taxon>
        <taxon>Rhizophora</taxon>
    </lineage>
</organism>
<protein>
    <submittedName>
        <fullName evidence="1">Uncharacterized protein</fullName>
    </submittedName>
</protein>
<accession>A0A2P2IXX3</accession>
<evidence type="ECO:0000313" key="1">
    <source>
        <dbReference type="EMBL" id="MBW86068.1"/>
    </source>
</evidence>
<proteinExistence type="predicted"/>
<name>A0A2P2IXX3_RHIMU</name>